<feature type="compositionally biased region" description="Basic and acidic residues" evidence="1">
    <location>
        <begin position="48"/>
        <end position="64"/>
    </location>
</feature>
<name>A0A258CPC7_CAUVI</name>
<feature type="compositionally biased region" description="Basic and acidic residues" evidence="1">
    <location>
        <begin position="1"/>
        <end position="29"/>
    </location>
</feature>
<dbReference type="Proteomes" id="UP000215616">
    <property type="component" value="Unassembled WGS sequence"/>
</dbReference>
<gene>
    <name evidence="2" type="ORF">B7Z12_21905</name>
</gene>
<dbReference type="AlphaFoldDB" id="A0A258CPC7"/>
<dbReference type="EMBL" id="NCDQ01000687">
    <property type="protein sequence ID" value="OYW97275.1"/>
    <property type="molecule type" value="Genomic_DNA"/>
</dbReference>
<sequence>MLNRWWRQDSSEGEDHNGEGQKHRTRSDLGLELDPASRLGSRTLTGRADMERASLDLQDDRDTG</sequence>
<reference evidence="2 3" key="1">
    <citation type="submission" date="2017-03" db="EMBL/GenBank/DDBJ databases">
        <title>Lifting the veil on microbial sulfur biogeochemistry in mining wastewaters.</title>
        <authorList>
            <person name="Kantor R.S."/>
            <person name="Colenbrander Nelson T."/>
            <person name="Marshall S."/>
            <person name="Bennett D."/>
            <person name="Apte S."/>
            <person name="Camacho D."/>
            <person name="Thomas B.C."/>
            <person name="Warren L.A."/>
            <person name="Banfield J.F."/>
        </authorList>
    </citation>
    <scope>NUCLEOTIDE SEQUENCE [LARGE SCALE GENOMIC DNA]</scope>
    <source>
        <strain evidence="2">32-67-7</strain>
    </source>
</reference>
<evidence type="ECO:0000256" key="1">
    <source>
        <dbReference type="SAM" id="MobiDB-lite"/>
    </source>
</evidence>
<evidence type="ECO:0000313" key="3">
    <source>
        <dbReference type="Proteomes" id="UP000215616"/>
    </source>
</evidence>
<accession>A0A258CPC7</accession>
<proteinExistence type="predicted"/>
<evidence type="ECO:0000313" key="2">
    <source>
        <dbReference type="EMBL" id="OYW97275.1"/>
    </source>
</evidence>
<feature type="region of interest" description="Disordered" evidence="1">
    <location>
        <begin position="1"/>
        <end position="64"/>
    </location>
</feature>
<organism evidence="2 3">
    <name type="scientific">Caulobacter vibrioides</name>
    <name type="common">Caulobacter crescentus</name>
    <dbReference type="NCBI Taxonomy" id="155892"/>
    <lineage>
        <taxon>Bacteria</taxon>
        <taxon>Pseudomonadati</taxon>
        <taxon>Pseudomonadota</taxon>
        <taxon>Alphaproteobacteria</taxon>
        <taxon>Caulobacterales</taxon>
        <taxon>Caulobacteraceae</taxon>
        <taxon>Caulobacter</taxon>
    </lineage>
</organism>
<comment type="caution">
    <text evidence="2">The sequence shown here is derived from an EMBL/GenBank/DDBJ whole genome shotgun (WGS) entry which is preliminary data.</text>
</comment>
<protein>
    <submittedName>
        <fullName evidence="2">Uncharacterized protein</fullName>
    </submittedName>
</protein>